<dbReference type="OrthoDB" id="3574600at2"/>
<dbReference type="PROSITE" id="PS51464">
    <property type="entry name" value="SIS"/>
    <property type="match status" value="1"/>
</dbReference>
<feature type="domain" description="SIS" evidence="5">
    <location>
        <begin position="115"/>
        <end position="257"/>
    </location>
</feature>
<dbReference type="GO" id="GO:0097367">
    <property type="term" value="F:carbohydrate derivative binding"/>
    <property type="evidence" value="ECO:0007669"/>
    <property type="project" value="InterPro"/>
</dbReference>
<dbReference type="GO" id="GO:1901135">
    <property type="term" value="P:carbohydrate derivative metabolic process"/>
    <property type="evidence" value="ECO:0007669"/>
    <property type="project" value="InterPro"/>
</dbReference>
<proteinExistence type="predicted"/>
<dbReference type="InterPro" id="IPR036388">
    <property type="entry name" value="WH-like_DNA-bd_sf"/>
</dbReference>
<keyword evidence="1" id="KW-0805">Transcription regulation</keyword>
<dbReference type="CDD" id="cd05013">
    <property type="entry name" value="SIS_RpiR"/>
    <property type="match status" value="1"/>
</dbReference>
<dbReference type="InterPro" id="IPR035472">
    <property type="entry name" value="RpiR-like_SIS"/>
</dbReference>
<dbReference type="InterPro" id="IPR009057">
    <property type="entry name" value="Homeodomain-like_sf"/>
</dbReference>
<dbReference type="PANTHER" id="PTHR30514:SF18">
    <property type="entry name" value="RPIR-FAMILY TRANSCRIPTIONAL REGULATOR"/>
    <property type="match status" value="1"/>
</dbReference>
<name>A0A1I4B5U1_9PSEU</name>
<sequence>MLAERIRDHAGSLSKTDRLIAEHLLEHREELPFLRAAEIAERLGVSAASITRFAQRLGLDGYPRLQDEVRLELRAALAPPTPPTQGEGRFAHLWERELQNLEALRRLPEDLLDGAARMIADAANVWVIGGRASQAPAEMLAYSLGRVRDRVRPLHASALHEAEALLDLGPGDLLVALSFRRYSSSTARIGRLFAERDVPILLITDDGNPSLAGLAKLVLRVSSKAPGALPSMTAATSLSLALTLGVLGYCGGDRLEAGEQLSRELHAFED</sequence>
<dbReference type="AlphaFoldDB" id="A0A1I4B5U1"/>
<dbReference type="GO" id="GO:0003700">
    <property type="term" value="F:DNA-binding transcription factor activity"/>
    <property type="evidence" value="ECO:0007669"/>
    <property type="project" value="InterPro"/>
</dbReference>
<dbReference type="SUPFAM" id="SSF46689">
    <property type="entry name" value="Homeodomain-like"/>
    <property type="match status" value="1"/>
</dbReference>
<dbReference type="InterPro" id="IPR046348">
    <property type="entry name" value="SIS_dom_sf"/>
</dbReference>
<evidence type="ECO:0000313" key="6">
    <source>
        <dbReference type="EMBL" id="SFK63527.1"/>
    </source>
</evidence>
<evidence type="ECO:0000256" key="1">
    <source>
        <dbReference type="ARBA" id="ARBA00023015"/>
    </source>
</evidence>
<reference evidence="6" key="1">
    <citation type="submission" date="2016-10" db="EMBL/GenBank/DDBJ databases">
        <authorList>
            <person name="de Groot N.N."/>
        </authorList>
    </citation>
    <scope>NUCLEOTIDE SEQUENCE [LARGE SCALE GENOMIC DNA]</scope>
    <source>
        <strain evidence="6">DSM 44468</strain>
    </source>
</reference>
<organism evidence="6 7">
    <name type="scientific">Amycolatopsis sacchari</name>
    <dbReference type="NCBI Taxonomy" id="115433"/>
    <lineage>
        <taxon>Bacteria</taxon>
        <taxon>Bacillati</taxon>
        <taxon>Actinomycetota</taxon>
        <taxon>Actinomycetes</taxon>
        <taxon>Pseudonocardiales</taxon>
        <taxon>Pseudonocardiaceae</taxon>
        <taxon>Amycolatopsis</taxon>
    </lineage>
</organism>
<evidence type="ECO:0000256" key="3">
    <source>
        <dbReference type="ARBA" id="ARBA00023163"/>
    </source>
</evidence>
<dbReference type="Gene3D" id="3.40.50.10490">
    <property type="entry name" value="Glucose-6-phosphate isomerase like protein, domain 1"/>
    <property type="match status" value="1"/>
</dbReference>
<dbReference type="InterPro" id="IPR001347">
    <property type="entry name" value="SIS_dom"/>
</dbReference>
<dbReference type="Proteomes" id="UP000199025">
    <property type="component" value="Unassembled WGS sequence"/>
</dbReference>
<dbReference type="Pfam" id="PF01380">
    <property type="entry name" value="SIS"/>
    <property type="match status" value="1"/>
</dbReference>
<dbReference type="RefSeq" id="WP_091514768.1">
    <property type="nucleotide sequence ID" value="NZ_CBDQZW010000021.1"/>
</dbReference>
<evidence type="ECO:0000313" key="7">
    <source>
        <dbReference type="Proteomes" id="UP000199025"/>
    </source>
</evidence>
<dbReference type="SUPFAM" id="SSF53697">
    <property type="entry name" value="SIS domain"/>
    <property type="match status" value="1"/>
</dbReference>
<feature type="domain" description="HTH rpiR-type" evidence="4">
    <location>
        <begin position="1"/>
        <end position="76"/>
    </location>
</feature>
<dbReference type="Gene3D" id="1.10.10.10">
    <property type="entry name" value="Winged helix-like DNA-binding domain superfamily/Winged helix DNA-binding domain"/>
    <property type="match status" value="1"/>
</dbReference>
<evidence type="ECO:0000259" key="5">
    <source>
        <dbReference type="PROSITE" id="PS51464"/>
    </source>
</evidence>
<dbReference type="STRING" id="115433.SAMN05421835_12692"/>
<evidence type="ECO:0000259" key="4">
    <source>
        <dbReference type="PROSITE" id="PS51071"/>
    </source>
</evidence>
<accession>A0A1I4B5U1</accession>
<dbReference type="InterPro" id="IPR047640">
    <property type="entry name" value="RpiR-like"/>
</dbReference>
<gene>
    <name evidence="6" type="ORF">SAMN05421835_12692</name>
</gene>
<dbReference type="PROSITE" id="PS51071">
    <property type="entry name" value="HTH_RPIR"/>
    <property type="match status" value="1"/>
</dbReference>
<dbReference type="Pfam" id="PF01418">
    <property type="entry name" value="HTH_6"/>
    <property type="match status" value="1"/>
</dbReference>
<dbReference type="PANTHER" id="PTHR30514">
    <property type="entry name" value="GLUCOKINASE"/>
    <property type="match status" value="1"/>
</dbReference>
<dbReference type="InterPro" id="IPR000281">
    <property type="entry name" value="HTH_RpiR"/>
</dbReference>
<protein>
    <submittedName>
        <fullName evidence="6">DNA-binding transcriptional regulator, MurR/RpiR family, contains HTH and SIS domains</fullName>
    </submittedName>
</protein>
<dbReference type="GO" id="GO:0003677">
    <property type="term" value="F:DNA binding"/>
    <property type="evidence" value="ECO:0007669"/>
    <property type="project" value="UniProtKB-KW"/>
</dbReference>
<evidence type="ECO:0000256" key="2">
    <source>
        <dbReference type="ARBA" id="ARBA00023125"/>
    </source>
</evidence>
<dbReference type="EMBL" id="FORP01000026">
    <property type="protein sequence ID" value="SFK63527.1"/>
    <property type="molecule type" value="Genomic_DNA"/>
</dbReference>
<keyword evidence="3" id="KW-0804">Transcription</keyword>
<keyword evidence="7" id="KW-1185">Reference proteome</keyword>
<keyword evidence="2 6" id="KW-0238">DNA-binding</keyword>